<feature type="domain" description="CYTH" evidence="1">
    <location>
        <begin position="1"/>
        <end position="166"/>
    </location>
</feature>
<name>A0A1F6FP37_9BACT</name>
<dbReference type="STRING" id="1798561.A3B87_00710"/>
<dbReference type="SUPFAM" id="SSF55154">
    <property type="entry name" value="CYTH-like phosphatases"/>
    <property type="match status" value="1"/>
</dbReference>
<reference evidence="2 3" key="1">
    <citation type="journal article" date="2016" name="Nat. Commun.">
        <title>Thousands of microbial genomes shed light on interconnected biogeochemical processes in an aquifer system.</title>
        <authorList>
            <person name="Anantharaman K."/>
            <person name="Brown C.T."/>
            <person name="Hug L.A."/>
            <person name="Sharon I."/>
            <person name="Castelle C.J."/>
            <person name="Probst A.J."/>
            <person name="Thomas B.C."/>
            <person name="Singh A."/>
            <person name="Wilkins M.J."/>
            <person name="Karaoz U."/>
            <person name="Brodie E.L."/>
            <person name="Williams K.H."/>
            <person name="Hubbard S.S."/>
            <person name="Banfield J.F."/>
        </authorList>
    </citation>
    <scope>NUCLEOTIDE SEQUENCE [LARGE SCALE GENOMIC DNA]</scope>
</reference>
<sequence length="192" mass="22569">MYTDINPVQIRKKLKAIGAKKKYKRIFKWTNFDFPDWRLHKDHSWIRLRNEGDKVTLTYKQRLGPGKGGNGNDKGMKEISFAIDDFDMACHFFKAIGMTVKYEVEKEREHWVLNDLEFDIDKYPLIQPLLEIESTSMAKVGKGIKLLGLDPEKKKIQTAYQIYLDNGIDIEKFITIHFDKQKKRRVNEMPAS</sequence>
<proteinExistence type="predicted"/>
<dbReference type="Proteomes" id="UP000179136">
    <property type="component" value="Unassembled WGS sequence"/>
</dbReference>
<evidence type="ECO:0000313" key="3">
    <source>
        <dbReference type="Proteomes" id="UP000179136"/>
    </source>
</evidence>
<protein>
    <recommendedName>
        <fullName evidence="1">CYTH domain-containing protein</fullName>
    </recommendedName>
</protein>
<gene>
    <name evidence="2" type="ORF">A3B87_00710</name>
</gene>
<dbReference type="EMBL" id="MFMW01000005">
    <property type="protein sequence ID" value="OGG87623.1"/>
    <property type="molecule type" value="Genomic_DNA"/>
</dbReference>
<organism evidence="2 3">
    <name type="scientific">Candidatus Kuenenbacteria bacterium RIFCSPHIGHO2_02_FULL_39_13</name>
    <dbReference type="NCBI Taxonomy" id="1798561"/>
    <lineage>
        <taxon>Bacteria</taxon>
        <taxon>Candidatus Kueneniibacteriota</taxon>
    </lineage>
</organism>
<dbReference type="Pfam" id="PF01928">
    <property type="entry name" value="CYTH"/>
    <property type="match status" value="1"/>
</dbReference>
<evidence type="ECO:0000313" key="2">
    <source>
        <dbReference type="EMBL" id="OGG87623.1"/>
    </source>
</evidence>
<dbReference type="Gene3D" id="2.40.320.10">
    <property type="entry name" value="Hypothetical Protein Pfu-838710-001"/>
    <property type="match status" value="1"/>
</dbReference>
<dbReference type="InterPro" id="IPR023577">
    <property type="entry name" value="CYTH_domain"/>
</dbReference>
<accession>A0A1F6FP37</accession>
<dbReference type="AlphaFoldDB" id="A0A1F6FP37"/>
<comment type="caution">
    <text evidence="2">The sequence shown here is derived from an EMBL/GenBank/DDBJ whole genome shotgun (WGS) entry which is preliminary data.</text>
</comment>
<dbReference type="PROSITE" id="PS51707">
    <property type="entry name" value="CYTH"/>
    <property type="match status" value="1"/>
</dbReference>
<evidence type="ECO:0000259" key="1">
    <source>
        <dbReference type="PROSITE" id="PS51707"/>
    </source>
</evidence>
<dbReference type="InterPro" id="IPR033469">
    <property type="entry name" value="CYTH-like_dom_sf"/>
</dbReference>